<dbReference type="EMBL" id="LNQE01000985">
    <property type="protein sequence ID" value="KUG22135.1"/>
    <property type="molecule type" value="Genomic_DNA"/>
</dbReference>
<dbReference type="PANTHER" id="PTHR35176">
    <property type="entry name" value="HEME OXYGENASE HI_0854-RELATED"/>
    <property type="match status" value="1"/>
</dbReference>
<dbReference type="GO" id="GO:0070967">
    <property type="term" value="F:coenzyme F420 binding"/>
    <property type="evidence" value="ECO:0007669"/>
    <property type="project" value="TreeGrafter"/>
</dbReference>
<dbReference type="AlphaFoldDB" id="A0A0W8FMP2"/>
<dbReference type="InterPro" id="IPR011576">
    <property type="entry name" value="Pyridox_Oxase_N"/>
</dbReference>
<reference evidence="3" key="1">
    <citation type="journal article" date="2015" name="Proc. Natl. Acad. Sci. U.S.A.">
        <title>Networks of energetic and metabolic interactions define dynamics in microbial communities.</title>
        <authorList>
            <person name="Embree M."/>
            <person name="Liu J.K."/>
            <person name="Al-Bassam M.M."/>
            <person name="Zengler K."/>
        </authorList>
    </citation>
    <scope>NUCLEOTIDE SEQUENCE</scope>
</reference>
<protein>
    <submittedName>
        <fullName evidence="3">Pyridoxamine 5'-phosphate oxidase-related</fullName>
    </submittedName>
</protein>
<dbReference type="InterPro" id="IPR012349">
    <property type="entry name" value="Split_barrel_FMN-bd"/>
</dbReference>
<dbReference type="Gene3D" id="2.30.110.10">
    <property type="entry name" value="Electron Transport, Fmn-binding Protein, Chain A"/>
    <property type="match status" value="1"/>
</dbReference>
<dbReference type="PANTHER" id="PTHR35176:SF6">
    <property type="entry name" value="HEME OXYGENASE HI_0854-RELATED"/>
    <property type="match status" value="1"/>
</dbReference>
<keyword evidence="1" id="KW-0560">Oxidoreductase</keyword>
<proteinExistence type="predicted"/>
<accession>A0A0W8FMP2</accession>
<evidence type="ECO:0000256" key="1">
    <source>
        <dbReference type="ARBA" id="ARBA00023002"/>
    </source>
</evidence>
<feature type="domain" description="Pyridoxamine 5'-phosphate oxidase N-terminal" evidence="2">
    <location>
        <begin position="4"/>
        <end position="128"/>
    </location>
</feature>
<name>A0A0W8FMP2_9ZZZZ</name>
<sequence length="142" mass="15835">MRSDIQKMISENKVCVMATVADGAPHCSLMSYATDYDCCEIYVATLKDTKKYRNLTANPSVSLLIDTRDADPKGKTRALTVTGIVQTINNDKKIAEIRKALLKRHPDLNDFFNNPDAQIVVIKATALQLLDNVTDSYFEHLA</sequence>
<dbReference type="InterPro" id="IPR052019">
    <property type="entry name" value="F420H2_bilvrd_red/Heme_oxyg"/>
</dbReference>
<dbReference type="SUPFAM" id="SSF50475">
    <property type="entry name" value="FMN-binding split barrel"/>
    <property type="match status" value="1"/>
</dbReference>
<evidence type="ECO:0000313" key="3">
    <source>
        <dbReference type="EMBL" id="KUG22135.1"/>
    </source>
</evidence>
<gene>
    <name evidence="3" type="ORF">ASZ90_008105</name>
</gene>
<dbReference type="Pfam" id="PF01243">
    <property type="entry name" value="PNPOx_N"/>
    <property type="match status" value="1"/>
</dbReference>
<comment type="caution">
    <text evidence="3">The sequence shown here is derived from an EMBL/GenBank/DDBJ whole genome shotgun (WGS) entry which is preliminary data.</text>
</comment>
<dbReference type="GO" id="GO:0016627">
    <property type="term" value="F:oxidoreductase activity, acting on the CH-CH group of donors"/>
    <property type="evidence" value="ECO:0007669"/>
    <property type="project" value="TreeGrafter"/>
</dbReference>
<evidence type="ECO:0000259" key="2">
    <source>
        <dbReference type="Pfam" id="PF01243"/>
    </source>
</evidence>
<dbReference type="GO" id="GO:0005829">
    <property type="term" value="C:cytosol"/>
    <property type="evidence" value="ECO:0007669"/>
    <property type="project" value="TreeGrafter"/>
</dbReference>
<organism evidence="3">
    <name type="scientific">hydrocarbon metagenome</name>
    <dbReference type="NCBI Taxonomy" id="938273"/>
    <lineage>
        <taxon>unclassified sequences</taxon>
        <taxon>metagenomes</taxon>
        <taxon>ecological metagenomes</taxon>
    </lineage>
</organism>